<feature type="transmembrane region" description="Helical" evidence="1">
    <location>
        <begin position="20"/>
        <end position="39"/>
    </location>
</feature>
<feature type="transmembrane region" description="Helical" evidence="1">
    <location>
        <begin position="301"/>
        <end position="319"/>
    </location>
</feature>
<sequence length="601" mass="68899">MTLPQELHPVWERIKKTKRLFIIGILFASIYAAYLIFSFRITESTLISLIIAVLVLVGLVALFVYLISRWGMPEIRNTIWMRNLYLFTGSTLIGIGLSIWFVQRQSIAVAILNALNRVAPVLHNKPVLEYQRYFPLIVILATTTLVAIILFVCTLLFGSIRKKPNQFSFVKKYLLVGYAFMLFSVTGYIFCTDSMQIGPGQQSIIFYGGTESYITYRLNEDQMSFTEDLQKYGGFMFGPDSQGEFDVYMSSTGFYASILKLGQSITHIDPDDFIKGSRLLFALILAGMLTALSLTLKKKFGLIASAVFSLFPIITYWFIGPAGYLIWFYFLLFIPFFLSIYLYPRVIGQQIRFKKFLVFIYIAQAFLFLRGYTYLPGLIAAAAIPVLYYDLQERKPVKEVVTHLFFVGLMGLLGFITAILIHFVQIWLYLGNGSQALAYLKNRMVTRGSGGDTNLQTPGQIFTNWLYVKVFYFSERFFAIVPQWKANFDLYNNFANLYIFTFIEAGIAILLRIFQNKRFFKNPQVKSEIQLLFNLAITTLVALIASWSWFPALGHMAHHYHMNGIMYMIPFGITLFIFTGVLVQTVIRWGVVGLRQDKITQ</sequence>
<accession>A0A644YXI7</accession>
<feature type="transmembrane region" description="Helical" evidence="1">
    <location>
        <begin position="565"/>
        <end position="591"/>
    </location>
</feature>
<organism evidence="2">
    <name type="scientific">bioreactor metagenome</name>
    <dbReference type="NCBI Taxonomy" id="1076179"/>
    <lineage>
        <taxon>unclassified sequences</taxon>
        <taxon>metagenomes</taxon>
        <taxon>ecological metagenomes</taxon>
    </lineage>
</organism>
<dbReference type="EMBL" id="VSSQ01005864">
    <property type="protein sequence ID" value="MPM30704.1"/>
    <property type="molecule type" value="Genomic_DNA"/>
</dbReference>
<keyword evidence="1" id="KW-0812">Transmembrane</keyword>
<dbReference type="AlphaFoldDB" id="A0A644YXI7"/>
<keyword evidence="1" id="KW-1133">Transmembrane helix</keyword>
<evidence type="ECO:0000256" key="1">
    <source>
        <dbReference type="SAM" id="Phobius"/>
    </source>
</evidence>
<feature type="transmembrane region" description="Helical" evidence="1">
    <location>
        <begin position="494"/>
        <end position="511"/>
    </location>
</feature>
<protein>
    <submittedName>
        <fullName evidence="2">Uncharacterized protein</fullName>
    </submittedName>
</protein>
<evidence type="ECO:0000313" key="2">
    <source>
        <dbReference type="EMBL" id="MPM30704.1"/>
    </source>
</evidence>
<reference evidence="2" key="1">
    <citation type="submission" date="2019-08" db="EMBL/GenBank/DDBJ databases">
        <authorList>
            <person name="Kucharzyk K."/>
            <person name="Murdoch R.W."/>
            <person name="Higgins S."/>
            <person name="Loffler F."/>
        </authorList>
    </citation>
    <scope>NUCLEOTIDE SEQUENCE</scope>
</reference>
<name>A0A644YXI7_9ZZZZ</name>
<proteinExistence type="predicted"/>
<feature type="transmembrane region" description="Helical" evidence="1">
    <location>
        <begin position="45"/>
        <end position="67"/>
    </location>
</feature>
<feature type="transmembrane region" description="Helical" evidence="1">
    <location>
        <begin position="79"/>
        <end position="102"/>
    </location>
</feature>
<feature type="transmembrane region" description="Helical" evidence="1">
    <location>
        <begin position="133"/>
        <end position="160"/>
    </location>
</feature>
<gene>
    <name evidence="2" type="ORF">SDC9_77254</name>
</gene>
<comment type="caution">
    <text evidence="2">The sequence shown here is derived from an EMBL/GenBank/DDBJ whole genome shotgun (WGS) entry which is preliminary data.</text>
</comment>
<feature type="transmembrane region" description="Helical" evidence="1">
    <location>
        <begin position="531"/>
        <end position="550"/>
    </location>
</feature>
<keyword evidence="1" id="KW-0472">Membrane</keyword>
<feature type="transmembrane region" description="Helical" evidence="1">
    <location>
        <begin position="403"/>
        <end position="430"/>
    </location>
</feature>
<feature type="transmembrane region" description="Helical" evidence="1">
    <location>
        <begin position="325"/>
        <end position="344"/>
    </location>
</feature>
<feature type="transmembrane region" description="Helical" evidence="1">
    <location>
        <begin position="374"/>
        <end position="391"/>
    </location>
</feature>
<feature type="transmembrane region" description="Helical" evidence="1">
    <location>
        <begin position="279"/>
        <end position="296"/>
    </location>
</feature>
<feature type="transmembrane region" description="Helical" evidence="1">
    <location>
        <begin position="172"/>
        <end position="190"/>
    </location>
</feature>